<organism evidence="3 4">
    <name type="scientific">Halteria grandinella</name>
    <dbReference type="NCBI Taxonomy" id="5974"/>
    <lineage>
        <taxon>Eukaryota</taxon>
        <taxon>Sar</taxon>
        <taxon>Alveolata</taxon>
        <taxon>Ciliophora</taxon>
        <taxon>Intramacronucleata</taxon>
        <taxon>Spirotrichea</taxon>
        <taxon>Stichotrichia</taxon>
        <taxon>Sporadotrichida</taxon>
        <taxon>Halteriidae</taxon>
        <taxon>Halteria</taxon>
    </lineage>
</organism>
<feature type="region of interest" description="Disordered" evidence="2">
    <location>
        <begin position="16"/>
        <end position="60"/>
    </location>
</feature>
<feature type="compositionally biased region" description="Basic and acidic residues" evidence="2">
    <location>
        <begin position="44"/>
        <end position="58"/>
    </location>
</feature>
<dbReference type="EMBL" id="RRYP01002093">
    <property type="protein sequence ID" value="TNV85151.1"/>
    <property type="molecule type" value="Genomic_DNA"/>
</dbReference>
<dbReference type="OrthoDB" id="324987at2759"/>
<comment type="caution">
    <text evidence="3">The sequence shown here is derived from an EMBL/GenBank/DDBJ whole genome shotgun (WGS) entry which is preliminary data.</text>
</comment>
<feature type="compositionally biased region" description="Basic and acidic residues" evidence="2">
    <location>
        <begin position="16"/>
        <end position="26"/>
    </location>
</feature>
<sequence>MPMTSVEFQKVFLDGKRHNKAYDSPRDTSMLPPLKQSSTKFQRMHTEEGGISSKRDNVGPEQLEDIISQLDGGKDVKHSLQQYHQNSRARQQQALENDETSFKIQGSVFDALSNDLNDPQRSHNGIRSRLDGKKSSMGDVNGPRQAKKGSTMIITSSEQERARSPIPVYQLPNTPKVDDAFTPTSGAQREDITSAKETTSAEKKKENYFQKKKQVQPLDPIKEMDIILRQMKSRDCQANIAKMQDELRSVLQQRSINTNARISHYKLASVRKLIPKEFLVPTNNQGSGDYDRINLTLLNEYLNKYSEKLSRSNAFNPSEIKIDFGQYDNILCGIENQTFNPFNQHLEEKNKQKRDKNSDKGKIKNAKPKFLNHFVDEVEEQRKRNPIMTEIIEKVEKEELQQELKVIVDKLDSIPSKVHNGFLKGTDINNFEKYKTVMMGLKQRQMDPMQMAQMLRGQTPHSQQSLMMDTTMGKIQRGSFVSPPQTAFKGGFTQPHHRRLFSQGGGEYNTSSGRVALNTNLRTSTASLPRNTETPSQNQHRKLFAHMSESVSLLSQSDAKIETIGTIWKNSQKIVKDNKRFKRVHERKLNKLSSEINQLNTLVNQSLSVVKKERERFRLEKQENILRMFQLKADQQQANNSRRKDSKDE</sequence>
<protein>
    <submittedName>
        <fullName evidence="3">Uncharacterized protein</fullName>
    </submittedName>
</protein>
<evidence type="ECO:0000313" key="4">
    <source>
        <dbReference type="Proteomes" id="UP000785679"/>
    </source>
</evidence>
<dbReference type="Proteomes" id="UP000785679">
    <property type="component" value="Unassembled WGS sequence"/>
</dbReference>
<proteinExistence type="predicted"/>
<feature type="region of interest" description="Disordered" evidence="2">
    <location>
        <begin position="168"/>
        <end position="207"/>
    </location>
</feature>
<keyword evidence="4" id="KW-1185">Reference proteome</keyword>
<evidence type="ECO:0000256" key="1">
    <source>
        <dbReference type="SAM" id="Coils"/>
    </source>
</evidence>
<dbReference type="AlphaFoldDB" id="A0A8J8P3X0"/>
<feature type="compositionally biased region" description="Basic and acidic residues" evidence="2">
    <location>
        <begin position="188"/>
        <end position="207"/>
    </location>
</feature>
<reference evidence="3" key="1">
    <citation type="submission" date="2019-06" db="EMBL/GenBank/DDBJ databases">
        <authorList>
            <person name="Zheng W."/>
        </authorList>
    </citation>
    <scope>NUCLEOTIDE SEQUENCE</scope>
    <source>
        <strain evidence="3">QDHG01</strain>
    </source>
</reference>
<gene>
    <name evidence="3" type="ORF">FGO68_gene1759</name>
</gene>
<accession>A0A8J8P3X0</accession>
<keyword evidence="1" id="KW-0175">Coiled coil</keyword>
<feature type="compositionally biased region" description="Polar residues" evidence="2">
    <location>
        <begin position="114"/>
        <end position="125"/>
    </location>
</feature>
<evidence type="ECO:0000256" key="2">
    <source>
        <dbReference type="SAM" id="MobiDB-lite"/>
    </source>
</evidence>
<feature type="coiled-coil region" evidence="1">
    <location>
        <begin position="582"/>
        <end position="639"/>
    </location>
</feature>
<evidence type="ECO:0000313" key="3">
    <source>
        <dbReference type="EMBL" id="TNV85151.1"/>
    </source>
</evidence>
<feature type="region of interest" description="Disordered" evidence="2">
    <location>
        <begin position="113"/>
        <end position="150"/>
    </location>
</feature>
<name>A0A8J8P3X0_HALGN</name>